<dbReference type="AlphaFoldDB" id="A0A2N0RIK8"/>
<reference evidence="1 2" key="1">
    <citation type="submission" date="2017-10" db="EMBL/GenBank/DDBJ databases">
        <title>Extensive intraspecific genome diversity in a model arbuscular mycorrhizal fungus.</title>
        <authorList>
            <person name="Chen E.C.H."/>
            <person name="Morin E."/>
            <person name="Baudet D."/>
            <person name="Noel J."/>
            <person name="Ndikumana S."/>
            <person name="Charron P."/>
            <person name="St-Onge C."/>
            <person name="Giorgi J."/>
            <person name="Grigoriev I.V."/>
            <person name="Roux C."/>
            <person name="Martin F.M."/>
            <person name="Corradi N."/>
        </authorList>
    </citation>
    <scope>NUCLEOTIDE SEQUENCE [LARGE SCALE GENOMIC DNA]</scope>
    <source>
        <strain evidence="1 2">A1</strain>
    </source>
</reference>
<sequence>MFYIFPKEAKEFLLAGSVKDKDLVHQNLYPIEFLNTLTKAKEFLLAGSVKDKDLVHQNLYPIEFLNTLTSKTPFHKLIFKVIISIILLKNINPIEEPYNTRLIVKKFQQLKCRSDRIVK</sequence>
<dbReference type="EMBL" id="LLXH01000769">
    <property type="protein sequence ID" value="PKC63141.1"/>
    <property type="molecule type" value="Genomic_DNA"/>
</dbReference>
<evidence type="ECO:0000313" key="1">
    <source>
        <dbReference type="EMBL" id="PKC63141.1"/>
    </source>
</evidence>
<evidence type="ECO:0000313" key="2">
    <source>
        <dbReference type="Proteomes" id="UP000232688"/>
    </source>
</evidence>
<dbReference type="PANTHER" id="PTHR10492:SF57">
    <property type="entry name" value="ATP-DEPENDENT DNA HELICASE"/>
    <property type="match status" value="1"/>
</dbReference>
<dbReference type="Proteomes" id="UP000232688">
    <property type="component" value="Unassembled WGS sequence"/>
</dbReference>
<reference evidence="1 2" key="2">
    <citation type="submission" date="2017-10" db="EMBL/GenBank/DDBJ databases">
        <title>Genome analyses suggest a sexual origin of heterokaryosis in a supposedly ancient asexual fungus.</title>
        <authorList>
            <person name="Corradi N."/>
            <person name="Sedzielewska K."/>
            <person name="Noel J."/>
            <person name="Charron P."/>
            <person name="Farinelli L."/>
            <person name="Marton T."/>
            <person name="Kruger M."/>
            <person name="Pelin A."/>
            <person name="Brachmann A."/>
            <person name="Corradi N."/>
        </authorList>
    </citation>
    <scope>NUCLEOTIDE SEQUENCE [LARGE SCALE GENOMIC DNA]</scope>
    <source>
        <strain evidence="1 2">A1</strain>
    </source>
</reference>
<dbReference type="VEuPathDB" id="FungiDB:RhiirA1_464161"/>
<accession>A0A2N0RIK8</accession>
<name>A0A2N0RIK8_9GLOM</name>
<comment type="caution">
    <text evidence="1">The sequence shown here is derived from an EMBL/GenBank/DDBJ whole genome shotgun (WGS) entry which is preliminary data.</text>
</comment>
<organism evidence="1 2">
    <name type="scientific">Rhizophagus irregularis</name>
    <dbReference type="NCBI Taxonomy" id="588596"/>
    <lineage>
        <taxon>Eukaryota</taxon>
        <taxon>Fungi</taxon>
        <taxon>Fungi incertae sedis</taxon>
        <taxon>Mucoromycota</taxon>
        <taxon>Glomeromycotina</taxon>
        <taxon>Glomeromycetes</taxon>
        <taxon>Glomerales</taxon>
        <taxon>Glomeraceae</taxon>
        <taxon>Rhizophagus</taxon>
    </lineage>
</organism>
<dbReference type="VEuPathDB" id="FungiDB:FUN_020832"/>
<protein>
    <submittedName>
        <fullName evidence="1">Uncharacterized protein</fullName>
    </submittedName>
</protein>
<dbReference type="PANTHER" id="PTHR10492">
    <property type="match status" value="1"/>
</dbReference>
<proteinExistence type="predicted"/>
<gene>
    <name evidence="1" type="ORF">RhiirA1_464161</name>
</gene>